<keyword evidence="3" id="KW-1185">Reference proteome</keyword>
<evidence type="ECO:0000313" key="3">
    <source>
        <dbReference type="Proteomes" id="UP000295075"/>
    </source>
</evidence>
<dbReference type="Pfam" id="PF03551">
    <property type="entry name" value="PadR"/>
    <property type="match status" value="1"/>
</dbReference>
<dbReference type="InterPro" id="IPR036388">
    <property type="entry name" value="WH-like_DNA-bd_sf"/>
</dbReference>
<feature type="domain" description="Transcription regulator PadR N-terminal" evidence="1">
    <location>
        <begin position="8"/>
        <end position="82"/>
    </location>
</feature>
<dbReference type="PANTHER" id="PTHR33169:SF14">
    <property type="entry name" value="TRANSCRIPTIONAL REGULATOR RV3488"/>
    <property type="match status" value="1"/>
</dbReference>
<organism evidence="2 3">
    <name type="scientific">Kribbella albertanoniae</name>
    <dbReference type="NCBI Taxonomy" id="1266829"/>
    <lineage>
        <taxon>Bacteria</taxon>
        <taxon>Bacillati</taxon>
        <taxon>Actinomycetota</taxon>
        <taxon>Actinomycetes</taxon>
        <taxon>Propionibacteriales</taxon>
        <taxon>Kribbellaceae</taxon>
        <taxon>Kribbella</taxon>
    </lineage>
</organism>
<comment type="caution">
    <text evidence="2">The sequence shown here is derived from an EMBL/GenBank/DDBJ whole genome shotgun (WGS) entry which is preliminary data.</text>
</comment>
<protein>
    <submittedName>
        <fullName evidence="2">PadR family transcriptional regulator</fullName>
    </submittedName>
</protein>
<reference evidence="2 3" key="1">
    <citation type="submission" date="2019-03" db="EMBL/GenBank/DDBJ databases">
        <title>Draft genome sequences of novel Actinobacteria.</title>
        <authorList>
            <person name="Sahin N."/>
            <person name="Ay H."/>
            <person name="Saygin H."/>
        </authorList>
    </citation>
    <scope>NUCLEOTIDE SEQUENCE [LARGE SCALE GENOMIC DNA]</scope>
    <source>
        <strain evidence="2 3">JCM 30547</strain>
    </source>
</reference>
<dbReference type="Gene3D" id="1.10.10.10">
    <property type="entry name" value="Winged helix-like DNA-binding domain superfamily/Winged helix DNA-binding domain"/>
    <property type="match status" value="1"/>
</dbReference>
<evidence type="ECO:0000259" key="1">
    <source>
        <dbReference type="Pfam" id="PF03551"/>
    </source>
</evidence>
<gene>
    <name evidence="2" type="ORF">E1261_20375</name>
</gene>
<dbReference type="InterPro" id="IPR005149">
    <property type="entry name" value="Tscrpt_reg_PadR_N"/>
</dbReference>
<proteinExistence type="predicted"/>
<accession>A0A4R4PYG1</accession>
<dbReference type="InterPro" id="IPR036390">
    <property type="entry name" value="WH_DNA-bd_sf"/>
</dbReference>
<dbReference type="AlphaFoldDB" id="A0A4R4PYG1"/>
<evidence type="ECO:0000313" key="2">
    <source>
        <dbReference type="EMBL" id="TDC27636.1"/>
    </source>
</evidence>
<dbReference type="Proteomes" id="UP000295075">
    <property type="component" value="Unassembled WGS sequence"/>
</dbReference>
<name>A0A4R4PYG1_9ACTN</name>
<dbReference type="PANTHER" id="PTHR33169">
    <property type="entry name" value="PADR-FAMILY TRANSCRIPTIONAL REGULATOR"/>
    <property type="match status" value="1"/>
</dbReference>
<dbReference type="OrthoDB" id="8443918at2"/>
<dbReference type="EMBL" id="SMKA01000091">
    <property type="protein sequence ID" value="TDC27636.1"/>
    <property type="molecule type" value="Genomic_DNA"/>
</dbReference>
<dbReference type="RefSeq" id="WP_132408731.1">
    <property type="nucleotide sequence ID" value="NZ_SMKA01000091.1"/>
</dbReference>
<sequence>MSTTRLLLLGIVRIFQPAYGYQLRRELLTWNVQDWANINPGSIYTGLRTLAKHGYLAELEEGPGHRPGRTSYKLTQDGETEFYSLLRQHLWTVDGFHPDRMQAALSFLWTLQRDEVLTAMENRITQIEARLAAAPFNERQIQADPGTPNQVVEMLRITAARDRGELAWTCEFRDRIANGEYSFAGEPPDWNPDPALIAEWRDRPTS</sequence>
<dbReference type="InterPro" id="IPR052509">
    <property type="entry name" value="Metal_resp_DNA-bind_regulator"/>
</dbReference>
<dbReference type="SUPFAM" id="SSF46785">
    <property type="entry name" value="Winged helix' DNA-binding domain"/>
    <property type="match status" value="1"/>
</dbReference>